<evidence type="ECO:0000256" key="1">
    <source>
        <dbReference type="SAM" id="Phobius"/>
    </source>
</evidence>
<evidence type="ECO:0000313" key="3">
    <source>
        <dbReference type="EMBL" id="VUZ48060.1"/>
    </source>
</evidence>
<dbReference type="GO" id="GO:0015074">
    <property type="term" value="P:DNA integration"/>
    <property type="evidence" value="ECO:0007669"/>
    <property type="project" value="InterPro"/>
</dbReference>
<dbReference type="InterPro" id="IPR012337">
    <property type="entry name" value="RNaseH-like_sf"/>
</dbReference>
<feature type="domain" description="Integrase catalytic" evidence="2">
    <location>
        <begin position="1"/>
        <end position="110"/>
    </location>
</feature>
<proteinExistence type="predicted"/>
<dbReference type="GO" id="GO:0003676">
    <property type="term" value="F:nucleic acid binding"/>
    <property type="evidence" value="ECO:0007669"/>
    <property type="project" value="InterPro"/>
</dbReference>
<dbReference type="AlphaFoldDB" id="A0A564YLL5"/>
<feature type="transmembrane region" description="Helical" evidence="1">
    <location>
        <begin position="24"/>
        <end position="46"/>
    </location>
</feature>
<protein>
    <recommendedName>
        <fullName evidence="2">Integrase catalytic domain-containing protein</fullName>
    </recommendedName>
</protein>
<evidence type="ECO:0000259" key="2">
    <source>
        <dbReference type="PROSITE" id="PS50994"/>
    </source>
</evidence>
<dbReference type="InterPro" id="IPR036397">
    <property type="entry name" value="RNaseH_sf"/>
</dbReference>
<evidence type="ECO:0000313" key="5">
    <source>
        <dbReference type="EMBL" id="VUZ55326.1"/>
    </source>
</evidence>
<dbReference type="InterPro" id="IPR050951">
    <property type="entry name" value="Retrovirus_Pol_polyprotein"/>
</dbReference>
<evidence type="ECO:0000313" key="4">
    <source>
        <dbReference type="EMBL" id="VUZ55322.1"/>
    </source>
</evidence>
<keyword evidence="6" id="KW-1185">Reference proteome</keyword>
<gene>
    <name evidence="5" type="ORF">WMSIL1_LOCUS13203</name>
    <name evidence="4" type="ORF">WMSIL1_LOCUS13207</name>
    <name evidence="3" type="ORF">WMSIL1_LOCUS7477</name>
</gene>
<name>A0A564YLL5_HYMDI</name>
<dbReference type="EMBL" id="CABIJS010000691">
    <property type="protein sequence ID" value="VUZ55322.1"/>
    <property type="molecule type" value="Genomic_DNA"/>
</dbReference>
<dbReference type="PANTHER" id="PTHR37984:SF5">
    <property type="entry name" value="PROTEIN NYNRIN-LIKE"/>
    <property type="match status" value="1"/>
</dbReference>
<dbReference type="Gene3D" id="3.30.420.10">
    <property type="entry name" value="Ribonuclease H-like superfamily/Ribonuclease H"/>
    <property type="match status" value="1"/>
</dbReference>
<reference evidence="3 6" key="1">
    <citation type="submission" date="2019-07" db="EMBL/GenBank/DDBJ databases">
        <authorList>
            <person name="Jastrzebski P J."/>
            <person name="Paukszto L."/>
            <person name="Jastrzebski P J."/>
        </authorList>
    </citation>
    <scope>NUCLEOTIDE SEQUENCE [LARGE SCALE GENOMIC DNA]</scope>
    <source>
        <strain evidence="3 6">WMS-il1</strain>
    </source>
</reference>
<accession>A0A564YLL5</accession>
<dbReference type="SUPFAM" id="SSF53098">
    <property type="entry name" value="Ribonuclease H-like"/>
    <property type="match status" value="1"/>
</dbReference>
<keyword evidence="1" id="KW-0812">Transmembrane</keyword>
<sequence length="110" mass="13056">MHDEFADSINGIVYLVLVYSHSQWLEVISMLSMNTVAIISVLDWIFTMHGFRGTLVSMEDNGIRFCSWQFEEYCRKSIYRICTSSYHPQLSHRTELIIERFERDLLRAKE</sequence>
<keyword evidence="1" id="KW-0472">Membrane</keyword>
<dbReference type="EMBL" id="CABIJS010000691">
    <property type="protein sequence ID" value="VUZ55326.1"/>
    <property type="molecule type" value="Genomic_DNA"/>
</dbReference>
<dbReference type="EMBL" id="CABIJS010000264">
    <property type="protein sequence ID" value="VUZ48060.1"/>
    <property type="molecule type" value="Genomic_DNA"/>
</dbReference>
<dbReference type="PANTHER" id="PTHR37984">
    <property type="entry name" value="PROTEIN CBG26694"/>
    <property type="match status" value="1"/>
</dbReference>
<dbReference type="InterPro" id="IPR001584">
    <property type="entry name" value="Integrase_cat-core"/>
</dbReference>
<organism evidence="3 6">
    <name type="scientific">Hymenolepis diminuta</name>
    <name type="common">Rat tapeworm</name>
    <dbReference type="NCBI Taxonomy" id="6216"/>
    <lineage>
        <taxon>Eukaryota</taxon>
        <taxon>Metazoa</taxon>
        <taxon>Spiralia</taxon>
        <taxon>Lophotrochozoa</taxon>
        <taxon>Platyhelminthes</taxon>
        <taxon>Cestoda</taxon>
        <taxon>Eucestoda</taxon>
        <taxon>Cyclophyllidea</taxon>
        <taxon>Hymenolepididae</taxon>
        <taxon>Hymenolepis</taxon>
    </lineage>
</organism>
<dbReference type="PROSITE" id="PS50994">
    <property type="entry name" value="INTEGRASE"/>
    <property type="match status" value="1"/>
</dbReference>
<evidence type="ECO:0000313" key="6">
    <source>
        <dbReference type="Proteomes" id="UP000321570"/>
    </source>
</evidence>
<keyword evidence="1" id="KW-1133">Transmembrane helix</keyword>
<dbReference type="Proteomes" id="UP000321570">
    <property type="component" value="Unassembled WGS sequence"/>
</dbReference>